<comment type="caution">
    <text evidence="2">The sequence shown here is derived from an EMBL/GenBank/DDBJ whole genome shotgun (WGS) entry which is preliminary data.</text>
</comment>
<name>A0A6N7UQT1_9FIRM</name>
<dbReference type="AlphaFoldDB" id="A0A6N7UQT1"/>
<keyword evidence="3" id="KW-1185">Reference proteome</keyword>
<keyword evidence="1" id="KW-0812">Transmembrane</keyword>
<sequence length="195" mass="22940">MWWNKVVFGWSMYHVVLWFLAYSFLGWVLESIYMSFCNRRLTNRGFAKSPMCPIYGVGALTVYILLRPYSSNPLQLFFFGMVLATTLELITAYIMDKIFGEIWWDYHDKPFNYKGVICLESSIAWGVYTLGLFYFLHNFVSAAIDRVPLSWGKVLGSVLLLAYGLDFSYTLYQEKKEDVSERFGIWKEKFWGRFS</sequence>
<gene>
    <name evidence="2" type="ORF">FYJ34_01230</name>
</gene>
<evidence type="ECO:0000256" key="1">
    <source>
        <dbReference type="SAM" id="Phobius"/>
    </source>
</evidence>
<feature type="transmembrane region" description="Helical" evidence="1">
    <location>
        <begin position="116"/>
        <end position="137"/>
    </location>
</feature>
<keyword evidence="1" id="KW-0472">Membrane</keyword>
<evidence type="ECO:0000313" key="2">
    <source>
        <dbReference type="EMBL" id="MSR92931.1"/>
    </source>
</evidence>
<proteinExistence type="predicted"/>
<organism evidence="2 3">
    <name type="scientific">Suipraeoptans intestinalis</name>
    <dbReference type="NCBI Taxonomy" id="2606628"/>
    <lineage>
        <taxon>Bacteria</taxon>
        <taxon>Bacillati</taxon>
        <taxon>Bacillota</taxon>
        <taxon>Clostridia</taxon>
        <taxon>Lachnospirales</taxon>
        <taxon>Lachnospiraceae</taxon>
        <taxon>Suipraeoptans</taxon>
    </lineage>
</organism>
<dbReference type="InterPro" id="IPR010540">
    <property type="entry name" value="CmpB_TMEM229"/>
</dbReference>
<dbReference type="Pfam" id="PF06541">
    <property type="entry name" value="ABC_trans_CmpB"/>
    <property type="match status" value="1"/>
</dbReference>
<protein>
    <submittedName>
        <fullName evidence="2">Putative ABC transporter permease</fullName>
    </submittedName>
</protein>
<reference evidence="2 3" key="1">
    <citation type="submission" date="2019-08" db="EMBL/GenBank/DDBJ databases">
        <title>In-depth cultivation of the pig gut microbiome towards novel bacterial diversity and tailored functional studies.</title>
        <authorList>
            <person name="Wylensek D."/>
            <person name="Hitch T.C.A."/>
            <person name="Clavel T."/>
        </authorList>
    </citation>
    <scope>NUCLEOTIDE SEQUENCE [LARGE SCALE GENOMIC DNA]</scope>
    <source>
        <strain evidence="2 3">68-1-5</strain>
    </source>
</reference>
<dbReference type="RefSeq" id="WP_154475531.1">
    <property type="nucleotide sequence ID" value="NZ_VULY01000018.1"/>
</dbReference>
<accession>A0A6N7UQT1</accession>
<dbReference type="EMBL" id="VULY01000018">
    <property type="protein sequence ID" value="MSR92931.1"/>
    <property type="molecule type" value="Genomic_DNA"/>
</dbReference>
<feature type="transmembrane region" description="Helical" evidence="1">
    <location>
        <begin position="149"/>
        <end position="172"/>
    </location>
</feature>
<evidence type="ECO:0000313" key="3">
    <source>
        <dbReference type="Proteomes" id="UP000434409"/>
    </source>
</evidence>
<feature type="transmembrane region" description="Helical" evidence="1">
    <location>
        <begin position="12"/>
        <end position="29"/>
    </location>
</feature>
<dbReference type="Proteomes" id="UP000434409">
    <property type="component" value="Unassembled WGS sequence"/>
</dbReference>
<feature type="transmembrane region" description="Helical" evidence="1">
    <location>
        <begin position="50"/>
        <end position="70"/>
    </location>
</feature>
<feature type="transmembrane region" description="Helical" evidence="1">
    <location>
        <begin position="76"/>
        <end position="95"/>
    </location>
</feature>
<keyword evidence="1" id="KW-1133">Transmembrane helix</keyword>